<dbReference type="Gene3D" id="1.10.533.10">
    <property type="entry name" value="Death Domain, Fas"/>
    <property type="match status" value="1"/>
</dbReference>
<evidence type="ECO:0000313" key="2">
    <source>
        <dbReference type="Proteomes" id="UP001608902"/>
    </source>
</evidence>
<dbReference type="EMBL" id="JBGFUD010000162">
    <property type="protein sequence ID" value="MFH4973853.1"/>
    <property type="molecule type" value="Genomic_DNA"/>
</dbReference>
<evidence type="ECO:0000313" key="1">
    <source>
        <dbReference type="EMBL" id="MFH4973853.1"/>
    </source>
</evidence>
<accession>A0ABD6E2C9</accession>
<protein>
    <recommendedName>
        <fullName evidence="3">TIR domain-containing protein</fullName>
    </recommendedName>
</protein>
<name>A0ABD6E2C9_9BILA</name>
<dbReference type="InterPro" id="IPR011029">
    <property type="entry name" value="DEATH-like_dom_sf"/>
</dbReference>
<reference evidence="1 2" key="1">
    <citation type="submission" date="2024-08" db="EMBL/GenBank/DDBJ databases">
        <title>Gnathostoma spinigerum genome.</title>
        <authorList>
            <person name="Gonzalez-Bertolin B."/>
            <person name="Monzon S."/>
            <person name="Zaballos A."/>
            <person name="Jimenez P."/>
            <person name="Dekumyoy P."/>
            <person name="Varona S."/>
            <person name="Cuesta I."/>
            <person name="Sumanam S."/>
            <person name="Adisakwattana P."/>
            <person name="Gasser R.B."/>
            <person name="Hernandez-Gonzalez A."/>
            <person name="Young N.D."/>
            <person name="Perteguer M.J."/>
        </authorList>
    </citation>
    <scope>NUCLEOTIDE SEQUENCE [LARGE SCALE GENOMIC DNA]</scope>
    <source>
        <strain evidence="1">AL3</strain>
        <tissue evidence="1">Liver</tissue>
    </source>
</reference>
<gene>
    <name evidence="1" type="ORF">AB6A40_000562</name>
</gene>
<proteinExistence type="predicted"/>
<dbReference type="SUPFAM" id="SSF47986">
    <property type="entry name" value="DEATH domain"/>
    <property type="match status" value="1"/>
</dbReference>
<organism evidence="1 2">
    <name type="scientific">Gnathostoma spinigerum</name>
    <dbReference type="NCBI Taxonomy" id="75299"/>
    <lineage>
        <taxon>Eukaryota</taxon>
        <taxon>Metazoa</taxon>
        <taxon>Ecdysozoa</taxon>
        <taxon>Nematoda</taxon>
        <taxon>Chromadorea</taxon>
        <taxon>Rhabditida</taxon>
        <taxon>Spirurina</taxon>
        <taxon>Gnathostomatomorpha</taxon>
        <taxon>Gnathostomatoidea</taxon>
        <taxon>Gnathostomatidae</taxon>
        <taxon>Gnathostoma</taxon>
    </lineage>
</organism>
<evidence type="ECO:0008006" key="3">
    <source>
        <dbReference type="Google" id="ProtNLM"/>
    </source>
</evidence>
<dbReference type="AlphaFoldDB" id="A0ABD6E2C9"/>
<dbReference type="Proteomes" id="UP001608902">
    <property type="component" value="Unassembled WGS sequence"/>
</dbReference>
<sequence>MTNNEASKSLTLVIEIDSESTCTKEYRSDGCGLYEFTDPPPSASDVRPVVPDSMLIRHLPPFAIHQLEVYLNLPSCGTMYSCDYVGTKMGLAINEIMCNKSKSNPARSMLEMLASCKVTRLLDVLCELNRLDILITLRTCLNETPSEKLSDSTKSIIDSGAFSEDGNSSFSSADLNDLALFTSRASEKWQRPVILLTHHEDDSSGRPVKFFKWFLKNLRNQASAAGMEVVNASDLVEADNSVNTVTSFFKNSRNIVCVFSESYMRILYQTKTTKSVAGKLKTYLHKLMDSECAHNNGVNHRFRGIVFEGDNRNIVPPGWPSTTIVYEFPSQFAELCRTLF</sequence>
<comment type="caution">
    <text evidence="1">The sequence shown here is derived from an EMBL/GenBank/DDBJ whole genome shotgun (WGS) entry which is preliminary data.</text>
</comment>
<keyword evidence="2" id="KW-1185">Reference proteome</keyword>